<organism evidence="2 3">
    <name type="scientific">Haloferula chungangensis</name>
    <dbReference type="NCBI Taxonomy" id="1048331"/>
    <lineage>
        <taxon>Bacteria</taxon>
        <taxon>Pseudomonadati</taxon>
        <taxon>Verrucomicrobiota</taxon>
        <taxon>Verrucomicrobiia</taxon>
        <taxon>Verrucomicrobiales</taxon>
        <taxon>Verrucomicrobiaceae</taxon>
        <taxon>Haloferula</taxon>
    </lineage>
</organism>
<dbReference type="Proteomes" id="UP001596472">
    <property type="component" value="Unassembled WGS sequence"/>
</dbReference>
<comment type="caution">
    <text evidence="2">The sequence shown here is derived from an EMBL/GenBank/DDBJ whole genome shotgun (WGS) entry which is preliminary data.</text>
</comment>
<keyword evidence="1" id="KW-0732">Signal</keyword>
<keyword evidence="3" id="KW-1185">Reference proteome</keyword>
<accession>A0ABW2L0I2</accession>
<name>A0ABW2L0I2_9BACT</name>
<evidence type="ECO:0000256" key="1">
    <source>
        <dbReference type="SAM" id="SignalP"/>
    </source>
</evidence>
<feature type="signal peptide" evidence="1">
    <location>
        <begin position="1"/>
        <end position="17"/>
    </location>
</feature>
<dbReference type="EMBL" id="JBHTBS010000001">
    <property type="protein sequence ID" value="MFC7335817.1"/>
    <property type="molecule type" value="Genomic_DNA"/>
</dbReference>
<proteinExistence type="predicted"/>
<reference evidence="3" key="1">
    <citation type="journal article" date="2019" name="Int. J. Syst. Evol. Microbiol.">
        <title>The Global Catalogue of Microorganisms (GCM) 10K type strain sequencing project: providing services to taxonomists for standard genome sequencing and annotation.</title>
        <authorList>
            <consortium name="The Broad Institute Genomics Platform"/>
            <consortium name="The Broad Institute Genome Sequencing Center for Infectious Disease"/>
            <person name="Wu L."/>
            <person name="Ma J."/>
        </authorList>
    </citation>
    <scope>NUCLEOTIDE SEQUENCE [LARGE SCALE GENOMIC DNA]</scope>
    <source>
        <strain evidence="3">CGMCC 4.1467</strain>
    </source>
</reference>
<dbReference type="RefSeq" id="WP_379708304.1">
    <property type="nucleotide sequence ID" value="NZ_JBHTBS010000001.1"/>
</dbReference>
<sequence length="845" mass="90052">MRTTIFAFASLSLSCLALPYNDSIENAADLGSQPRLHRMADPRLGTLEDFEFSLEPSDPFFPHFFRSGSLWYRWQAPQDGTYHVAGTDGGDLVDVYDSTPEGLGSVLAYDEDQIAIPIHAVAGQEFFIRLTSITLPATDPFGFPMPLAEPSGFILRHEGTGHVTDLGPRSGFAAYLSSFGPGNAESYTWTAAGTGEHQLLLHSFSGDPSATISLDVNSTPIDDPADFMTLPLSAGDQVTLTLTGSHGFVNAVLLPPNPASSDLGSVGEAVIPSTDFSLGFPGEWSWTAPEDGFVRIDLETSYQSWLSFFHLASFSGQFVTLSARDTDCLTLAYRGCILAPVQKGESYSFAEYGDSPESVASGCITLKFTSHPTSLDELVDAATIALEADPADPTTADLHLAAALAIDPDDPRANALRAFTRLALLQEEPSFAAFLQSLGITDSGGASLGLRLTMTEALDGRPEFPASANASERVAALRDLVSPRLDEIHDYLNAAVAEADRLLPIASFKQSYVIDDADLLAMKGSVRIVQALLDLLSIYDLGGAMNAIVEFEREGQLDLEVALEELPTLLEVAKSSAIEDFKSHISEANTLLCAALVLAGGERTLCGYHLFPLVSDADEGEAFVEYFEGLEELAKALEAPVDIDGVTLDLTAWNSSTPGLRGLLPKFSGNRPLGFTAGDPTMGGVLPGNDQGGIARILEDSGILAEPAGFSFWIQTYLSESLPPGLEGFLDDMDGDGYQNGEEYYFASNPADPSIRVQSPIAALDSSQAGSGLQVSFVRRIGGSDIRYLVAVSSDLENWDYSEAKVTVLGSPMPVGDGEGEVVTVSIEADGLGKGQYVRIHAVAR</sequence>
<dbReference type="PROSITE" id="PS51257">
    <property type="entry name" value="PROKAR_LIPOPROTEIN"/>
    <property type="match status" value="1"/>
</dbReference>
<evidence type="ECO:0000313" key="2">
    <source>
        <dbReference type="EMBL" id="MFC7335817.1"/>
    </source>
</evidence>
<protein>
    <submittedName>
        <fullName evidence="2">Uncharacterized protein</fullName>
    </submittedName>
</protein>
<gene>
    <name evidence="2" type="ORF">ACFQY0_01405</name>
</gene>
<feature type="chain" id="PRO_5046518367" evidence="1">
    <location>
        <begin position="18"/>
        <end position="845"/>
    </location>
</feature>
<evidence type="ECO:0000313" key="3">
    <source>
        <dbReference type="Proteomes" id="UP001596472"/>
    </source>
</evidence>